<sequence>MKKKLMVGVLSAVLLAAGATTVLGADAVDSAKLAEIKSLTQQMFGIQQQIVDKEVEAGLLTQEQADKLKESISQRKQHSEEALDKGQVPGLGLGLERHHDTMMFKAGEPLTEEQIAEWLEKTQARLQDQEEAMKSSGKMTDEQIAEWLTKAQARLEEQKEAMKNGTFTPGDMGFGKGMHDRKLFDLPSKDTQSIDS</sequence>
<accession>A0A098B5I4</accession>
<organism evidence="3">
    <name type="scientific">Desulfitobacterium hafniense</name>
    <name type="common">Desulfitobacterium frappieri</name>
    <dbReference type="NCBI Taxonomy" id="49338"/>
    <lineage>
        <taxon>Bacteria</taxon>
        <taxon>Bacillati</taxon>
        <taxon>Bacillota</taxon>
        <taxon>Clostridia</taxon>
        <taxon>Eubacteriales</taxon>
        <taxon>Desulfitobacteriaceae</taxon>
        <taxon>Desulfitobacterium</taxon>
    </lineage>
</organism>
<dbReference type="OrthoDB" id="1799222at2"/>
<dbReference type="InterPro" id="IPR024485">
    <property type="entry name" value="DUF2680"/>
</dbReference>
<evidence type="ECO:0000313" key="3">
    <source>
        <dbReference type="EMBL" id="CDX03612.1"/>
    </source>
</evidence>
<evidence type="ECO:0000313" key="4">
    <source>
        <dbReference type="EMBL" id="KTE91737.1"/>
    </source>
</evidence>
<proteinExistence type="predicted"/>
<dbReference type="RefSeq" id="WP_005813916.1">
    <property type="nucleotide sequence ID" value="NZ_CABKQQ010000051.1"/>
</dbReference>
<evidence type="ECO:0000256" key="1">
    <source>
        <dbReference type="SAM" id="MobiDB-lite"/>
    </source>
</evidence>
<feature type="compositionally biased region" description="Basic and acidic residues" evidence="1">
    <location>
        <begin position="177"/>
        <end position="188"/>
    </location>
</feature>
<dbReference type="Pfam" id="PF10925">
    <property type="entry name" value="DUF2680"/>
    <property type="match status" value="1"/>
</dbReference>
<reference evidence="3" key="1">
    <citation type="submission" date="2014-07" db="EMBL/GenBank/DDBJ databases">
        <authorList>
            <person name="Hornung V.Bastian."/>
        </authorList>
    </citation>
    <scope>NUCLEOTIDE SEQUENCE</scope>
    <source>
        <strain evidence="3">PCE-S</strain>
    </source>
</reference>
<protein>
    <recommendedName>
        <fullName evidence="6">DUF2680 domain-containing protein</fullName>
    </recommendedName>
</protein>
<evidence type="ECO:0000313" key="5">
    <source>
        <dbReference type="Proteomes" id="UP000054623"/>
    </source>
</evidence>
<evidence type="ECO:0008006" key="6">
    <source>
        <dbReference type="Google" id="ProtNLM"/>
    </source>
</evidence>
<dbReference type="PATRIC" id="fig|49338.4.peg.3999"/>
<dbReference type="Proteomes" id="UP000054623">
    <property type="component" value="Unassembled WGS sequence"/>
</dbReference>
<feature type="region of interest" description="Disordered" evidence="1">
    <location>
        <begin position="70"/>
        <end position="90"/>
    </location>
</feature>
<dbReference type="AlphaFoldDB" id="A0A098B5I4"/>
<gene>
    <name evidence="4" type="ORF">AT727_21080</name>
    <name evidence="3" type="ORF">DPCES_3726</name>
</gene>
<feature type="region of interest" description="Disordered" evidence="1">
    <location>
        <begin position="163"/>
        <end position="196"/>
    </location>
</feature>
<feature type="chain" id="PRO_5007384714" description="DUF2680 domain-containing protein" evidence="2">
    <location>
        <begin position="25"/>
        <end position="196"/>
    </location>
</feature>
<name>A0A098B5I4_DESHA</name>
<keyword evidence="2" id="KW-0732">Signal</keyword>
<dbReference type="EMBL" id="LK996017">
    <property type="protein sequence ID" value="CDX03612.1"/>
    <property type="molecule type" value="Genomic_DNA"/>
</dbReference>
<reference evidence="4 5" key="2">
    <citation type="submission" date="2015-12" db="EMBL/GenBank/DDBJ databases">
        <title>Draft Genome Sequence of Desulfitobacterium hafniense Strain DH, a Sulfate-reducing Bacterium Isolated from Paddy Soils.</title>
        <authorList>
            <person name="Bao P."/>
            <person name="Zhang X."/>
            <person name="Li G."/>
        </authorList>
    </citation>
    <scope>NUCLEOTIDE SEQUENCE [LARGE SCALE GENOMIC DNA]</scope>
    <source>
        <strain evidence="4 5">DH</strain>
    </source>
</reference>
<evidence type="ECO:0000256" key="2">
    <source>
        <dbReference type="SAM" id="SignalP"/>
    </source>
</evidence>
<feature type="compositionally biased region" description="Basic and acidic residues" evidence="1">
    <location>
        <begin position="70"/>
        <end position="84"/>
    </location>
</feature>
<dbReference type="EMBL" id="LOCK01000020">
    <property type="protein sequence ID" value="KTE91737.1"/>
    <property type="molecule type" value="Genomic_DNA"/>
</dbReference>
<feature type="signal peptide" evidence="2">
    <location>
        <begin position="1"/>
        <end position="24"/>
    </location>
</feature>